<evidence type="ECO:0000259" key="6">
    <source>
        <dbReference type="PROSITE" id="PS50404"/>
    </source>
</evidence>
<dbReference type="SFLD" id="SFLDS00019">
    <property type="entry name" value="Glutathione_Transferase_(cytos"/>
    <property type="match status" value="1"/>
</dbReference>
<evidence type="ECO:0000256" key="4">
    <source>
        <dbReference type="ARBA" id="ARBA00022679"/>
    </source>
</evidence>
<dbReference type="CDD" id="cd03039">
    <property type="entry name" value="GST_N_Sigma_like"/>
    <property type="match status" value="1"/>
</dbReference>
<evidence type="ECO:0000256" key="1">
    <source>
        <dbReference type="ARBA" id="ARBA00007409"/>
    </source>
</evidence>
<dbReference type="Pfam" id="PF14497">
    <property type="entry name" value="GST_C_3"/>
    <property type="match status" value="1"/>
</dbReference>
<dbReference type="InterPro" id="IPR004045">
    <property type="entry name" value="Glutathione_S-Trfase_N"/>
</dbReference>
<evidence type="ECO:0000259" key="7">
    <source>
        <dbReference type="PROSITE" id="PS50405"/>
    </source>
</evidence>
<protein>
    <recommendedName>
        <fullName evidence="2">glutathione transferase</fullName>
        <ecNumber evidence="2">2.5.1.18</ecNumber>
    </recommendedName>
</protein>
<dbReference type="InterPro" id="IPR036282">
    <property type="entry name" value="Glutathione-S-Trfase_C_sf"/>
</dbReference>
<reference evidence="8" key="1">
    <citation type="submission" date="2022-03" db="EMBL/GenBank/DDBJ databases">
        <authorList>
            <person name="Martin C."/>
        </authorList>
    </citation>
    <scope>NUCLEOTIDE SEQUENCE</scope>
</reference>
<accession>A0A8S4N2N6</accession>
<dbReference type="AlphaFoldDB" id="A0A8S4N2N6"/>
<evidence type="ECO:0000256" key="5">
    <source>
        <dbReference type="ARBA" id="ARBA00047960"/>
    </source>
</evidence>
<dbReference type="SFLD" id="SFLDG00363">
    <property type="entry name" value="AMPS_(cytGST):_Alpha-__Mu-__Pi"/>
    <property type="match status" value="1"/>
</dbReference>
<name>A0A8S4N2N6_OWEFU</name>
<feature type="domain" description="GST N-terminal" evidence="6">
    <location>
        <begin position="22"/>
        <end position="111"/>
    </location>
</feature>
<keyword evidence="9" id="KW-1185">Reference proteome</keyword>
<feature type="domain" description="GST C-terminal" evidence="7">
    <location>
        <begin position="113"/>
        <end position="240"/>
    </location>
</feature>
<dbReference type="GO" id="GO:0004364">
    <property type="term" value="F:glutathione transferase activity"/>
    <property type="evidence" value="ECO:0007669"/>
    <property type="project" value="UniProtKB-EC"/>
</dbReference>
<evidence type="ECO:0000256" key="2">
    <source>
        <dbReference type="ARBA" id="ARBA00012452"/>
    </source>
</evidence>
<dbReference type="PROSITE" id="PS50404">
    <property type="entry name" value="GST_NTER"/>
    <property type="match status" value="1"/>
</dbReference>
<dbReference type="SUPFAM" id="SSF47616">
    <property type="entry name" value="GST C-terminal domain-like"/>
    <property type="match status" value="1"/>
</dbReference>
<organism evidence="8 9">
    <name type="scientific">Owenia fusiformis</name>
    <name type="common">Polychaete worm</name>
    <dbReference type="NCBI Taxonomy" id="6347"/>
    <lineage>
        <taxon>Eukaryota</taxon>
        <taxon>Metazoa</taxon>
        <taxon>Spiralia</taxon>
        <taxon>Lophotrochozoa</taxon>
        <taxon>Annelida</taxon>
        <taxon>Polychaeta</taxon>
        <taxon>Sedentaria</taxon>
        <taxon>Canalipalpata</taxon>
        <taxon>Sabellida</taxon>
        <taxon>Oweniida</taxon>
        <taxon>Oweniidae</taxon>
        <taxon>Owenia</taxon>
    </lineage>
</organism>
<dbReference type="PROSITE" id="PS50405">
    <property type="entry name" value="GST_CTER"/>
    <property type="match status" value="1"/>
</dbReference>
<dbReference type="EMBL" id="CAIIXF020000001">
    <property type="protein sequence ID" value="CAH1775340.1"/>
    <property type="molecule type" value="Genomic_DNA"/>
</dbReference>
<evidence type="ECO:0000256" key="3">
    <source>
        <dbReference type="ARBA" id="ARBA00022613"/>
    </source>
</evidence>
<sequence length="240" mass="27626">MINNVYYILKEKPLCSTLIKMPKYRLVYFNARGKAETARILFALAGEEYEDVRLFPDLPWPSQEGKDKWIETKSELGLPFGQVPVLDVDGKRLCQSNVIAKYLAKQFGFAGKGVWEEARAEMISACVYDAFQKGRPCSLEQDPIKKAELLEKFLKDSKEIMDNFRQILEENGGGSGFFVGDGITWADINFAVRIDQIFDRIGENADKFLKDWPKLLALKQRVEKYPKIAEWIEKRPKTTR</sequence>
<evidence type="ECO:0000313" key="9">
    <source>
        <dbReference type="Proteomes" id="UP000749559"/>
    </source>
</evidence>
<keyword evidence="4" id="KW-0808">Transferase</keyword>
<gene>
    <name evidence="8" type="ORF">OFUS_LOCUS2660</name>
</gene>
<comment type="catalytic activity">
    <reaction evidence="5">
        <text>RX + glutathione = an S-substituted glutathione + a halide anion + H(+)</text>
        <dbReference type="Rhea" id="RHEA:16437"/>
        <dbReference type="ChEBI" id="CHEBI:15378"/>
        <dbReference type="ChEBI" id="CHEBI:16042"/>
        <dbReference type="ChEBI" id="CHEBI:17792"/>
        <dbReference type="ChEBI" id="CHEBI:57925"/>
        <dbReference type="ChEBI" id="CHEBI:90779"/>
        <dbReference type="EC" id="2.5.1.18"/>
    </reaction>
</comment>
<dbReference type="GO" id="GO:0005212">
    <property type="term" value="F:structural constituent of eye lens"/>
    <property type="evidence" value="ECO:0007669"/>
    <property type="project" value="UniProtKB-KW"/>
</dbReference>
<dbReference type="PANTHER" id="PTHR11571">
    <property type="entry name" value="GLUTATHIONE S-TRANSFERASE"/>
    <property type="match status" value="1"/>
</dbReference>
<dbReference type="CDD" id="cd03192">
    <property type="entry name" value="GST_C_Sigma_like"/>
    <property type="match status" value="1"/>
</dbReference>
<dbReference type="InterPro" id="IPR050213">
    <property type="entry name" value="GST_superfamily"/>
</dbReference>
<dbReference type="OrthoDB" id="414243at2759"/>
<dbReference type="SUPFAM" id="SSF52833">
    <property type="entry name" value="Thioredoxin-like"/>
    <property type="match status" value="1"/>
</dbReference>
<dbReference type="InterPro" id="IPR004046">
    <property type="entry name" value="GST_C"/>
</dbReference>
<dbReference type="GO" id="GO:0006749">
    <property type="term" value="P:glutathione metabolic process"/>
    <property type="evidence" value="ECO:0007669"/>
    <property type="project" value="TreeGrafter"/>
</dbReference>
<dbReference type="FunFam" id="1.20.1050.10:FF:000030">
    <property type="entry name" value="Glutathione S-transferase S1"/>
    <property type="match status" value="1"/>
</dbReference>
<dbReference type="InterPro" id="IPR036249">
    <property type="entry name" value="Thioredoxin-like_sf"/>
</dbReference>
<dbReference type="Proteomes" id="UP000749559">
    <property type="component" value="Unassembled WGS sequence"/>
</dbReference>
<keyword evidence="3" id="KW-0273">Eye lens protein</keyword>
<dbReference type="InterPro" id="IPR040079">
    <property type="entry name" value="Glutathione_S-Trfase"/>
</dbReference>
<dbReference type="FunFam" id="3.40.30.10:FF:000258">
    <property type="entry name" value="Glutathione S-transferase"/>
    <property type="match status" value="1"/>
</dbReference>
<dbReference type="Pfam" id="PF02798">
    <property type="entry name" value="GST_N"/>
    <property type="match status" value="1"/>
</dbReference>
<dbReference type="SFLD" id="SFLDG01205">
    <property type="entry name" value="AMPS.1"/>
    <property type="match status" value="1"/>
</dbReference>
<dbReference type="EC" id="2.5.1.18" evidence="2"/>
<dbReference type="PANTHER" id="PTHR11571:SF224">
    <property type="entry name" value="HEMATOPOIETIC PROSTAGLANDIN D SYNTHASE"/>
    <property type="match status" value="1"/>
</dbReference>
<dbReference type="Gene3D" id="1.20.1050.130">
    <property type="match status" value="1"/>
</dbReference>
<proteinExistence type="inferred from homology"/>
<comment type="similarity">
    <text evidence="1">Belongs to the GST superfamily.</text>
</comment>
<dbReference type="InterPro" id="IPR010987">
    <property type="entry name" value="Glutathione-S-Trfase_C-like"/>
</dbReference>
<comment type="caution">
    <text evidence="8">The sequence shown here is derived from an EMBL/GenBank/DDBJ whole genome shotgun (WGS) entry which is preliminary data.</text>
</comment>
<evidence type="ECO:0000313" key="8">
    <source>
        <dbReference type="EMBL" id="CAH1775340.1"/>
    </source>
</evidence>